<sequence>GKFIIAMIDADRDINLDEDVIEIKEDLDNFI</sequence>
<reference evidence="1" key="1">
    <citation type="journal article" date="2014" name="Front. Microbiol.">
        <title>High frequency of phylogenetically diverse reductive dehalogenase-homologous genes in deep subseafloor sedimentary metagenomes.</title>
        <authorList>
            <person name="Kawai M."/>
            <person name="Futagami T."/>
            <person name="Toyoda A."/>
            <person name="Takaki Y."/>
            <person name="Nishi S."/>
            <person name="Hori S."/>
            <person name="Arai W."/>
            <person name="Tsubouchi T."/>
            <person name="Morono Y."/>
            <person name="Uchiyama I."/>
            <person name="Ito T."/>
            <person name="Fujiyama A."/>
            <person name="Inagaki F."/>
            <person name="Takami H."/>
        </authorList>
    </citation>
    <scope>NUCLEOTIDE SEQUENCE</scope>
    <source>
        <strain evidence="1">Expedition CK06-06</strain>
    </source>
</reference>
<organism evidence="1">
    <name type="scientific">marine sediment metagenome</name>
    <dbReference type="NCBI Taxonomy" id="412755"/>
    <lineage>
        <taxon>unclassified sequences</taxon>
        <taxon>metagenomes</taxon>
        <taxon>ecological metagenomes</taxon>
    </lineage>
</organism>
<dbReference type="EMBL" id="BARW01028337">
    <property type="protein sequence ID" value="GAJ11822.1"/>
    <property type="molecule type" value="Genomic_DNA"/>
</dbReference>
<protein>
    <submittedName>
        <fullName evidence="1">Uncharacterized protein</fullName>
    </submittedName>
</protein>
<accession>X1V720</accession>
<proteinExistence type="predicted"/>
<feature type="non-terminal residue" evidence="1">
    <location>
        <position position="1"/>
    </location>
</feature>
<comment type="caution">
    <text evidence="1">The sequence shown here is derived from an EMBL/GenBank/DDBJ whole genome shotgun (WGS) entry which is preliminary data.</text>
</comment>
<dbReference type="AlphaFoldDB" id="X1V720"/>
<name>X1V720_9ZZZZ</name>
<gene>
    <name evidence="1" type="ORF">S12H4_45772</name>
</gene>
<evidence type="ECO:0000313" key="1">
    <source>
        <dbReference type="EMBL" id="GAJ11822.1"/>
    </source>
</evidence>